<dbReference type="RefSeq" id="WP_118843913.1">
    <property type="nucleotide sequence ID" value="NZ_CP032090.1"/>
</dbReference>
<protein>
    <submittedName>
        <fullName evidence="2">DUF4124 domain-containing protein</fullName>
    </submittedName>
</protein>
<evidence type="ECO:0000313" key="2">
    <source>
        <dbReference type="EMBL" id="AXV63987.1"/>
    </source>
</evidence>
<dbReference type="EMBL" id="CP032090">
    <property type="protein sequence ID" value="AXV63987.1"/>
    <property type="molecule type" value="Genomic_DNA"/>
</dbReference>
<proteinExistence type="predicted"/>
<reference evidence="2 3" key="1">
    <citation type="submission" date="2018-08" db="EMBL/GenBank/DDBJ databases">
        <title>Draft genome sequence of Pseudoalteromonas donghaensis HJ51.</title>
        <authorList>
            <person name="Oh J."/>
            <person name="Roh D."/>
        </authorList>
    </citation>
    <scope>NUCLEOTIDE SEQUENCE [LARGE SCALE GENOMIC DNA]</scope>
    <source>
        <strain evidence="2 3">HJ51</strain>
    </source>
</reference>
<organism evidence="2 3">
    <name type="scientific">Pseudoalteromonas lipolytica</name>
    <dbReference type="NCBI Taxonomy" id="570156"/>
    <lineage>
        <taxon>Bacteria</taxon>
        <taxon>Pseudomonadati</taxon>
        <taxon>Pseudomonadota</taxon>
        <taxon>Gammaproteobacteria</taxon>
        <taxon>Alteromonadales</taxon>
        <taxon>Pseudoalteromonadaceae</taxon>
        <taxon>Pseudoalteromonas</taxon>
    </lineage>
</organism>
<dbReference type="AlphaFoldDB" id="A0AAD0RWV9"/>
<evidence type="ECO:0000259" key="1">
    <source>
        <dbReference type="Pfam" id="PF13511"/>
    </source>
</evidence>
<dbReference type="GeneID" id="99504055"/>
<dbReference type="InterPro" id="IPR025392">
    <property type="entry name" value="DUF4124"/>
</dbReference>
<dbReference type="Proteomes" id="UP000264605">
    <property type="component" value="Chromosome"/>
</dbReference>
<dbReference type="Pfam" id="PF13511">
    <property type="entry name" value="DUF4124"/>
    <property type="match status" value="1"/>
</dbReference>
<gene>
    <name evidence="2" type="ORF">D0907_01215</name>
</gene>
<sequence length="171" mass="19587">MKRFCYLAVMLLLTSIVLLFYIKKPDGQPYLSLSMLQRYSQQVSHDVTESASQNVESWGVKAEQLLKQFSEPDNGHAAVVVYKWQDEQGQWHFADTPHPQYASTLVTLDSREITVLPAESFQADPESKLTDTQVKSAADSNLYDPKKIQQLIQDAEQVKQQIEQRNKQLEL</sequence>
<evidence type="ECO:0000313" key="3">
    <source>
        <dbReference type="Proteomes" id="UP000264605"/>
    </source>
</evidence>
<dbReference type="KEGG" id="pdj:D0907_01215"/>
<feature type="domain" description="DUF4124" evidence="1">
    <location>
        <begin position="77"/>
        <end position="118"/>
    </location>
</feature>
<name>A0AAD0RWV9_9GAMM</name>
<accession>A0AAD0RWV9</accession>